<dbReference type="AlphaFoldDB" id="X1AUQ4"/>
<feature type="domain" description="Aldehyde ferredoxin oxidoreductase C-terminal" evidence="1">
    <location>
        <begin position="11"/>
        <end position="72"/>
    </location>
</feature>
<dbReference type="InterPro" id="IPR013985">
    <property type="entry name" value="Ald_Fedxn_OxRdtase_dom3"/>
</dbReference>
<evidence type="ECO:0000259" key="1">
    <source>
        <dbReference type="Pfam" id="PF01314"/>
    </source>
</evidence>
<dbReference type="GO" id="GO:0009055">
    <property type="term" value="F:electron transfer activity"/>
    <property type="evidence" value="ECO:0007669"/>
    <property type="project" value="InterPro"/>
</dbReference>
<evidence type="ECO:0000313" key="2">
    <source>
        <dbReference type="EMBL" id="GAG75973.1"/>
    </source>
</evidence>
<reference evidence="2" key="1">
    <citation type="journal article" date="2014" name="Front. Microbiol.">
        <title>High frequency of phylogenetically diverse reductive dehalogenase-homologous genes in deep subseafloor sedimentary metagenomes.</title>
        <authorList>
            <person name="Kawai M."/>
            <person name="Futagami T."/>
            <person name="Toyoda A."/>
            <person name="Takaki Y."/>
            <person name="Nishi S."/>
            <person name="Hori S."/>
            <person name="Arai W."/>
            <person name="Tsubouchi T."/>
            <person name="Morono Y."/>
            <person name="Uchiyama I."/>
            <person name="Ito T."/>
            <person name="Fujiyama A."/>
            <person name="Inagaki F."/>
            <person name="Takami H."/>
        </authorList>
    </citation>
    <scope>NUCLEOTIDE SEQUENCE</scope>
    <source>
        <strain evidence="2">Expedition CK06-06</strain>
    </source>
</reference>
<dbReference type="Gene3D" id="1.10.599.10">
    <property type="entry name" value="Aldehyde Ferredoxin Oxidoreductase Protein, subunit A, domain 3"/>
    <property type="match status" value="1"/>
</dbReference>
<protein>
    <recommendedName>
        <fullName evidence="1">Aldehyde ferredoxin oxidoreductase C-terminal domain-containing protein</fullName>
    </recommendedName>
</protein>
<gene>
    <name evidence="2" type="ORF">S01H4_27288</name>
</gene>
<dbReference type="InterPro" id="IPR001203">
    <property type="entry name" value="OxRdtase_Ald_Fedxn_C"/>
</dbReference>
<name>X1AUQ4_9ZZZZ</name>
<feature type="non-terminal residue" evidence="2">
    <location>
        <position position="1"/>
    </location>
</feature>
<dbReference type="EMBL" id="BART01013309">
    <property type="protein sequence ID" value="GAG75973.1"/>
    <property type="molecule type" value="Genomic_DNA"/>
</dbReference>
<dbReference type="GO" id="GO:0016625">
    <property type="term" value="F:oxidoreductase activity, acting on the aldehyde or oxo group of donors, iron-sulfur protein as acceptor"/>
    <property type="evidence" value="ECO:0007669"/>
    <property type="project" value="InterPro"/>
</dbReference>
<proteinExistence type="predicted"/>
<comment type="caution">
    <text evidence="2">The sequence shown here is derived from an EMBL/GenBank/DDBJ whole genome shotgun (WGS) entry which is preliminary data.</text>
</comment>
<dbReference type="Pfam" id="PF01314">
    <property type="entry name" value="AFOR_C"/>
    <property type="match status" value="1"/>
</dbReference>
<dbReference type="InterPro" id="IPR036021">
    <property type="entry name" value="Tungsten_al_ferr_oxy-like_C"/>
</dbReference>
<accession>X1AUQ4</accession>
<dbReference type="SUPFAM" id="SSF48310">
    <property type="entry name" value="Aldehyde ferredoxin oxidoreductase, C-terminal domains"/>
    <property type="match status" value="1"/>
</dbReference>
<sequence length="92" mass="10348">CQIAFGVPGTAIPLIRKMLNAMHGLELTEDDVVKIGRNVIEEEVKFNRAAGITESHNKLPEFFLKEPLPPTGYVFDVVEKDDAETLLRLNQR</sequence>
<dbReference type="GO" id="GO:0051536">
    <property type="term" value="F:iron-sulfur cluster binding"/>
    <property type="evidence" value="ECO:0007669"/>
    <property type="project" value="InterPro"/>
</dbReference>
<organism evidence="2">
    <name type="scientific">marine sediment metagenome</name>
    <dbReference type="NCBI Taxonomy" id="412755"/>
    <lineage>
        <taxon>unclassified sequences</taxon>
        <taxon>metagenomes</taxon>
        <taxon>ecological metagenomes</taxon>
    </lineage>
</organism>